<gene>
    <name evidence="5" type="primary">LOC110090533</name>
</gene>
<dbReference type="Gene3D" id="3.30.70.960">
    <property type="entry name" value="SEA domain"/>
    <property type="match status" value="1"/>
</dbReference>
<dbReference type="SUPFAM" id="SSF82671">
    <property type="entry name" value="SEA domain"/>
    <property type="match status" value="2"/>
</dbReference>
<sequence length="1494" mass="162099">MGRGEGAAPQSRMMGFSISQGAGQPPGKTEPSINTRITRRTVSRLPASLITFAKMQTWQIMLAFLPLLVGAAAYNEDRWASFDEIPAGLRSETSGLSPFQNSTSGLKMGRQNVRNHSREGHPALQENLHTRSIFINDIKAADQAHTVNTRLNSEKISANTGLESGTLPSADSSVLLQMDHNSSQVLHHTASLTLARTADVSVNLSSNRFKEPEDSMTSSVGPQGMEPREMASRKSTDPTSSPASLLLDLKSTLHSDSNTAHQTVLGHDSASLNIDSSIGNTVLTSKQLSATHRSFSRQQLQSQNTLSSWQTLIPTTVESPDLSALPASRDGTSRDPEHYKEGLLSSDFNYGRHTAKALHAHGQLSAVPQGSSVENNRQSSKATAELPSRKENIPVASHSSMVESFLDLANSSITQLAKVNPTPAPHPDGVGSTGFNFSLAADQLDPDTAAFSTPTEVNMFPRQKSSELKEHLTSSDMTSLPLYLDTTKEHKDSSLVTYDMMSTSLGEGPKLEMKEGISPVGEDHTDPHVVSIPDIANVKSGATSFGSGLQSWQPPTLLPLSTLNHRDVRTEYSVPRVQASPSKTMSSTVSYKKTVDTEVSRRKEEITAAAVEVAAFSEFPLTTSWDTPAVRLSPSLISEEPEVWLGGQHYTLPRKRSETTTPTRLDSSFVPTSRIMSSSKEPKPETLVVSLTTKKATGTIAHTLTPETDAVLASHPYLNREEVTLPTGPAFAGLAPANLQTGSPTGSSVAEFLSETSPEWNSTTPSSLYDVPSLLNLSEPEESSVVPTHSSLSLSFTSLGSTNSSLPASNLKIYTERLMARKEQVVSVVTEMPLSLQEELWRSSSTSPTTASTVYRGAPLLPTKMLDLDLDTATVAPTEVVPLTTAVISLDIHRPHYADSSGSKAPVYTSISEAQSTQVVTVSSSSTAPLTDQKSLPVDVNSVPCSNISCMVRTPPVPSQPSISYQPSLTKKVSASMLVSAQGRKNVTTTVNISEMTVLKEISTMTLLSGKTVALIQGGYTLEERVSKFRNPVMSRSARKEHLTPLGISASPVPAVHILPLWFRLTGINYTESLENKSSESYMKLEKEVKLTLNKMLSNYENFLQTNVLRFLNDSLFVLSEAVFRAGPTVPTPSDTIRTIVTEVETKRLDAFFDWRIDVQSLRSNGISLSNLEPETLTLSFTVLGLRPWLTLDSLESLRKKVVFLLGARYTVQNISLVEIRNIEAGIDISGEIYIDTNIHVDIGWALQALMGLSNDSVDLTSLSINGSRLNLRVFPVSFLVTNRIFDEKMMDRSSAEHQDLVRDLTDVLMHILGKYKNFLQVAIRDITGGSLVCHGDVIFQPPAPTSKDVLQTLALSVGPKDYLDSSGLQVDPLSFTVAGDGLDPPFTNLGIPSYGVAVIILCVLVLIVLPILALLPKILGRKDKIIISRVHDPEAGVETFELDNPGFRSTVEEVHVDCLNSNVMMTDSCTLHRQQFSRTTTVCSDEGMMSHSI</sequence>
<name>A0ABM5EX86_9SAUR</name>
<feature type="compositionally biased region" description="Polar residues" evidence="1">
    <location>
        <begin position="659"/>
        <end position="679"/>
    </location>
</feature>
<keyword evidence="2" id="KW-0812">Transmembrane</keyword>
<protein>
    <submittedName>
        <fullName evidence="5">Uncharacterized protein isoform X1</fullName>
    </submittedName>
</protein>
<feature type="transmembrane region" description="Helical" evidence="2">
    <location>
        <begin position="1395"/>
        <end position="1416"/>
    </location>
</feature>
<dbReference type="RefSeq" id="XP_072837763.1">
    <property type="nucleotide sequence ID" value="XM_072981662.1"/>
</dbReference>
<feature type="compositionally biased region" description="Basic and acidic residues" evidence="1">
    <location>
        <begin position="226"/>
        <end position="236"/>
    </location>
</feature>
<accession>A0ABM5EX86</accession>
<feature type="region of interest" description="Disordered" evidence="1">
    <location>
        <begin position="742"/>
        <end position="765"/>
    </location>
</feature>
<feature type="region of interest" description="Disordered" evidence="1">
    <location>
        <begin position="366"/>
        <end position="395"/>
    </location>
</feature>
<evidence type="ECO:0000259" key="3">
    <source>
        <dbReference type="PROSITE" id="PS50024"/>
    </source>
</evidence>
<keyword evidence="4" id="KW-1185">Reference proteome</keyword>
<evidence type="ECO:0000256" key="1">
    <source>
        <dbReference type="SAM" id="MobiDB-lite"/>
    </source>
</evidence>
<keyword evidence="2" id="KW-0472">Membrane</keyword>
<evidence type="ECO:0000313" key="4">
    <source>
        <dbReference type="Proteomes" id="UP001652642"/>
    </source>
</evidence>
<feature type="region of interest" description="Disordered" evidence="1">
    <location>
        <begin position="206"/>
        <end position="243"/>
    </location>
</feature>
<reference evidence="5" key="1">
    <citation type="submission" date="2025-08" db="UniProtKB">
        <authorList>
            <consortium name="RefSeq"/>
        </authorList>
    </citation>
    <scope>IDENTIFICATION</scope>
</reference>
<dbReference type="PROSITE" id="PS50024">
    <property type="entry name" value="SEA"/>
    <property type="match status" value="2"/>
</dbReference>
<dbReference type="GeneID" id="110090533"/>
<dbReference type="InterPro" id="IPR036364">
    <property type="entry name" value="SEA_dom_sf"/>
</dbReference>
<keyword evidence="2" id="KW-1133">Transmembrane helix</keyword>
<proteinExistence type="predicted"/>
<feature type="domain" description="SEA" evidence="3">
    <location>
        <begin position="1271"/>
        <end position="1383"/>
    </location>
</feature>
<feature type="region of interest" description="Disordered" evidence="1">
    <location>
        <begin position="654"/>
        <end position="684"/>
    </location>
</feature>
<dbReference type="InterPro" id="IPR000082">
    <property type="entry name" value="SEA_dom"/>
</dbReference>
<dbReference type="SMART" id="SM00200">
    <property type="entry name" value="SEA"/>
    <property type="match status" value="2"/>
</dbReference>
<evidence type="ECO:0000256" key="2">
    <source>
        <dbReference type="SAM" id="Phobius"/>
    </source>
</evidence>
<dbReference type="Proteomes" id="UP001652642">
    <property type="component" value="Chromosome 12"/>
</dbReference>
<evidence type="ECO:0000313" key="5">
    <source>
        <dbReference type="RefSeq" id="XP_072837763.1"/>
    </source>
</evidence>
<dbReference type="Pfam" id="PF01390">
    <property type="entry name" value="SEA"/>
    <property type="match status" value="2"/>
</dbReference>
<organism evidence="4 5">
    <name type="scientific">Pogona vitticeps</name>
    <name type="common">central bearded dragon</name>
    <dbReference type="NCBI Taxonomy" id="103695"/>
    <lineage>
        <taxon>Eukaryota</taxon>
        <taxon>Metazoa</taxon>
        <taxon>Chordata</taxon>
        <taxon>Craniata</taxon>
        <taxon>Vertebrata</taxon>
        <taxon>Euteleostomi</taxon>
        <taxon>Lepidosauria</taxon>
        <taxon>Squamata</taxon>
        <taxon>Bifurcata</taxon>
        <taxon>Unidentata</taxon>
        <taxon>Episquamata</taxon>
        <taxon>Toxicofera</taxon>
        <taxon>Iguania</taxon>
        <taxon>Acrodonta</taxon>
        <taxon>Agamidae</taxon>
        <taxon>Amphibolurinae</taxon>
        <taxon>Pogona</taxon>
    </lineage>
</organism>
<feature type="compositionally biased region" description="Polar residues" evidence="1">
    <location>
        <begin position="366"/>
        <end position="382"/>
    </location>
</feature>
<feature type="region of interest" description="Disordered" evidence="1">
    <location>
        <begin position="1"/>
        <end position="35"/>
    </location>
</feature>
<feature type="domain" description="SEA" evidence="3">
    <location>
        <begin position="1055"/>
        <end position="1169"/>
    </location>
</feature>